<accession>A0A6M8GZK8</accession>
<dbReference type="KEGG" id="lck:HN018_02285"/>
<organism evidence="1 2">
    <name type="scientific">Lichenicola cladoniae</name>
    <dbReference type="NCBI Taxonomy" id="1484109"/>
    <lineage>
        <taxon>Bacteria</taxon>
        <taxon>Pseudomonadati</taxon>
        <taxon>Pseudomonadota</taxon>
        <taxon>Alphaproteobacteria</taxon>
        <taxon>Acetobacterales</taxon>
        <taxon>Acetobacteraceae</taxon>
        <taxon>Lichenicola</taxon>
    </lineage>
</organism>
<evidence type="ECO:0000313" key="2">
    <source>
        <dbReference type="Proteomes" id="UP000500767"/>
    </source>
</evidence>
<dbReference type="RefSeq" id="WP_171836761.1">
    <property type="nucleotide sequence ID" value="NZ_CP053708.1"/>
</dbReference>
<reference evidence="1 2" key="1">
    <citation type="journal article" date="2014" name="World J. Microbiol. Biotechnol.">
        <title>Biodiversity and physiological characteristics of Antarctic and Arctic lichens-associated bacteria.</title>
        <authorList>
            <person name="Lee Y.M."/>
            <person name="Kim E.H."/>
            <person name="Lee H.K."/>
            <person name="Hong S.G."/>
        </authorList>
    </citation>
    <scope>NUCLEOTIDE SEQUENCE [LARGE SCALE GENOMIC DNA]</scope>
    <source>
        <strain evidence="1 2">PAMC 26569</strain>
    </source>
</reference>
<dbReference type="AlphaFoldDB" id="A0A6M8GZK8"/>
<keyword evidence="2" id="KW-1185">Reference proteome</keyword>
<dbReference type="Proteomes" id="UP000500767">
    <property type="component" value="Chromosome"/>
</dbReference>
<dbReference type="EMBL" id="CP053708">
    <property type="protein sequence ID" value="QKE89034.1"/>
    <property type="molecule type" value="Genomic_DNA"/>
</dbReference>
<sequence length="114" mass="12650">MSFKANTAVRLRATSELLLIDVIDDETATAFCRRFGVGGPEGAAQPFPLDSLRENVVRSRGPSEQVSKMSLISLLRCRIGLHHWQKKSFHSRPLLGDINGLVCTRCGEIRLTDL</sequence>
<protein>
    <submittedName>
        <fullName evidence="1">Uncharacterized protein</fullName>
    </submittedName>
</protein>
<name>A0A6M8GZK8_9PROT</name>
<proteinExistence type="predicted"/>
<evidence type="ECO:0000313" key="1">
    <source>
        <dbReference type="EMBL" id="QKE89034.1"/>
    </source>
</evidence>
<gene>
    <name evidence="1" type="ORF">HN018_02285</name>
</gene>